<keyword evidence="1" id="KW-0648">Protein biosynthesis</keyword>
<dbReference type="GO" id="GO:0003743">
    <property type="term" value="F:translation initiation factor activity"/>
    <property type="evidence" value="ECO:0007669"/>
    <property type="project" value="UniProtKB-KW"/>
</dbReference>
<reference evidence="1" key="1">
    <citation type="journal article" date="2004" name="RNA">
        <title>Internal ribosome entry site drives cap-independent translation of reaper and heat shock protein 70 mRNAs in Drosophila embryos.</title>
        <authorList>
            <person name="Hernandez G."/>
            <person name="Vazquez-Pianzola P."/>
            <person name="Sierra J.M."/>
            <person name="Rivera-Pomar R."/>
        </authorList>
    </citation>
    <scope>NUCLEOTIDE SEQUENCE</scope>
    <source>
        <strain evidence="1">Canton S</strain>
    </source>
</reference>
<dbReference type="FlyBase" id="FBgn0015218">
    <property type="gene designation" value="eIF4E1"/>
</dbReference>
<gene>
    <name evidence="2" type="primary">eIF4E1</name>
    <name evidence="2" type="synonym">eIF-4E</name>
    <name evidence="1" type="synonym">eIF4E-1,2</name>
    <name evidence="2" type="ORF">CG4035</name>
</gene>
<dbReference type="AGR" id="FB:FBgn0015218"/>
<dbReference type="EMBL" id="AJ811964">
    <property type="protein sequence ID" value="CAH19167.1"/>
    <property type="molecule type" value="Genomic_DNA"/>
</dbReference>
<dbReference type="AlphaFoldDB" id="Q683T0"/>
<sequence>MQSDFHRMKNFANPKSMFKVILSVRLSLSQANLIF</sequence>
<dbReference type="PeptideAtlas" id="Q683T0"/>
<evidence type="ECO:0000313" key="1">
    <source>
        <dbReference type="EMBL" id="CAH19167.1"/>
    </source>
</evidence>
<dbReference type="OrthoDB" id="590761at2759"/>
<protein>
    <submittedName>
        <fullName evidence="1">Eukaryotic initiation factor 4E-1</fullName>
    </submittedName>
</protein>
<name>Q683T0_DROME</name>
<organism evidence="1">
    <name type="scientific">Drosophila melanogaster</name>
    <name type="common">Fruit fly</name>
    <dbReference type="NCBI Taxonomy" id="7227"/>
    <lineage>
        <taxon>Eukaryota</taxon>
        <taxon>Metazoa</taxon>
        <taxon>Ecdysozoa</taxon>
        <taxon>Arthropoda</taxon>
        <taxon>Hexapoda</taxon>
        <taxon>Insecta</taxon>
        <taxon>Pterygota</taxon>
        <taxon>Neoptera</taxon>
        <taxon>Endopterygota</taxon>
        <taxon>Diptera</taxon>
        <taxon>Brachycera</taxon>
        <taxon>Muscomorpha</taxon>
        <taxon>Ephydroidea</taxon>
        <taxon>Drosophilidae</taxon>
        <taxon>Drosophila</taxon>
        <taxon>Sophophora</taxon>
    </lineage>
</organism>
<accession>Q683T0</accession>
<proteinExistence type="predicted"/>
<evidence type="ECO:0000313" key="2">
    <source>
        <dbReference type="FlyBase" id="FBgn0015218"/>
    </source>
</evidence>
<keyword evidence="1" id="KW-0396">Initiation factor</keyword>